<feature type="disulfide bond" description="Redox-active" evidence="6">
    <location>
        <begin position="27"/>
        <end position="30"/>
    </location>
</feature>
<reference evidence="9" key="1">
    <citation type="journal article" date="2013" name="Nat. Genet.">
        <title>The Capsella rubella genome and the genomic consequences of rapid mating system evolution.</title>
        <authorList>
            <person name="Slotte T."/>
            <person name="Hazzouri K.M."/>
            <person name="Agren J.A."/>
            <person name="Koenig D."/>
            <person name="Maumus F."/>
            <person name="Guo Y.L."/>
            <person name="Steige K."/>
            <person name="Platts A.E."/>
            <person name="Escobar J.S."/>
            <person name="Newman L.K."/>
            <person name="Wang W."/>
            <person name="Mandakova T."/>
            <person name="Vello E."/>
            <person name="Smith L.M."/>
            <person name="Henz S.R."/>
            <person name="Steffen J."/>
            <person name="Takuno S."/>
            <person name="Brandvain Y."/>
            <person name="Coop G."/>
            <person name="Andolfatto P."/>
            <person name="Hu T.T."/>
            <person name="Blanchette M."/>
            <person name="Clark R.M."/>
            <person name="Quesneville H."/>
            <person name="Nordborg M."/>
            <person name="Gaut B.S."/>
            <person name="Lysak M.A."/>
            <person name="Jenkins J."/>
            <person name="Grimwood J."/>
            <person name="Chapman J."/>
            <person name="Prochnik S."/>
            <person name="Shu S."/>
            <person name="Rokhsar D."/>
            <person name="Schmutz J."/>
            <person name="Weigel D."/>
            <person name="Wright S.I."/>
        </authorList>
    </citation>
    <scope>NUCLEOTIDE SEQUENCE [LARGE SCALE GENOMIC DNA]</scope>
    <source>
        <strain evidence="9">cv. Monte Gargano</strain>
    </source>
</reference>
<evidence type="ECO:0000256" key="4">
    <source>
        <dbReference type="ARBA" id="ARBA00023157"/>
    </source>
</evidence>
<dbReference type="GO" id="GO:0015035">
    <property type="term" value="F:protein-disulfide reductase activity"/>
    <property type="evidence" value="ECO:0007669"/>
    <property type="project" value="InterPro"/>
</dbReference>
<evidence type="ECO:0000256" key="1">
    <source>
        <dbReference type="ARBA" id="ARBA00004470"/>
    </source>
</evidence>
<evidence type="ECO:0000259" key="7">
    <source>
        <dbReference type="PROSITE" id="PS51352"/>
    </source>
</evidence>
<dbReference type="AlphaFoldDB" id="R0INT7"/>
<evidence type="ECO:0000313" key="8">
    <source>
        <dbReference type="EMBL" id="EOA38818.1"/>
    </source>
</evidence>
<keyword evidence="2" id="KW-0813">Transport</keyword>
<keyword evidence="4 6" id="KW-1015">Disulfide bond</keyword>
<protein>
    <recommendedName>
        <fullName evidence="7">Thioredoxin domain-containing protein</fullName>
    </recommendedName>
</protein>
<accession>R0INT7</accession>
<dbReference type="STRING" id="81985.R0INT7"/>
<dbReference type="PANTHER" id="PTHR45663">
    <property type="entry name" value="GEO12009P1"/>
    <property type="match status" value="1"/>
</dbReference>
<dbReference type="InterPro" id="IPR036249">
    <property type="entry name" value="Thioredoxin-like_sf"/>
</dbReference>
<comment type="subcellular location">
    <subcellularLocation>
        <location evidence="1">Plastid</location>
        <location evidence="1">Chloroplast stroma</location>
    </subcellularLocation>
</comment>
<sequence>SITELDWDALVLKSELPVMVTFTAEWCIPCGVILIPKLNEMDSQYKNKFKFYTVNADQERSIASRYDINHLPTTFVFKYGEAMTKVIGPDLNKLEELVKEYM</sequence>
<keyword evidence="3" id="KW-0249">Electron transport</keyword>
<dbReference type="EMBL" id="KB870805">
    <property type="protein sequence ID" value="EOA38818.1"/>
    <property type="molecule type" value="Genomic_DNA"/>
</dbReference>
<dbReference type="OrthoDB" id="1113108at2759"/>
<proteinExistence type="predicted"/>
<dbReference type="eggNOG" id="KOG0910">
    <property type="taxonomic scope" value="Eukaryota"/>
</dbReference>
<evidence type="ECO:0000256" key="2">
    <source>
        <dbReference type="ARBA" id="ARBA00022448"/>
    </source>
</evidence>
<dbReference type="Gene3D" id="3.40.30.10">
    <property type="entry name" value="Glutaredoxin"/>
    <property type="match status" value="1"/>
</dbReference>
<dbReference type="InterPro" id="IPR013766">
    <property type="entry name" value="Thioredoxin_domain"/>
</dbReference>
<feature type="non-terminal residue" evidence="8">
    <location>
        <position position="1"/>
    </location>
</feature>
<dbReference type="SUPFAM" id="SSF52833">
    <property type="entry name" value="Thioredoxin-like"/>
    <property type="match status" value="1"/>
</dbReference>
<feature type="domain" description="Thioredoxin" evidence="7">
    <location>
        <begin position="1"/>
        <end position="102"/>
    </location>
</feature>
<evidence type="ECO:0000256" key="5">
    <source>
        <dbReference type="ARBA" id="ARBA00023284"/>
    </source>
</evidence>
<keyword evidence="9" id="KW-1185">Reference proteome</keyword>
<dbReference type="Proteomes" id="UP000029121">
    <property type="component" value="Unassembled WGS sequence"/>
</dbReference>
<keyword evidence="5 6" id="KW-0676">Redox-active center</keyword>
<dbReference type="GO" id="GO:0009570">
    <property type="term" value="C:chloroplast stroma"/>
    <property type="evidence" value="ECO:0007669"/>
    <property type="project" value="UniProtKB-SubCell"/>
</dbReference>
<evidence type="ECO:0000256" key="6">
    <source>
        <dbReference type="PIRSR" id="PIRSR000077-4"/>
    </source>
</evidence>
<evidence type="ECO:0000256" key="3">
    <source>
        <dbReference type="ARBA" id="ARBA00022982"/>
    </source>
</evidence>
<evidence type="ECO:0000313" key="9">
    <source>
        <dbReference type="Proteomes" id="UP000029121"/>
    </source>
</evidence>
<organism evidence="8 9">
    <name type="scientific">Capsella rubella</name>
    <dbReference type="NCBI Taxonomy" id="81985"/>
    <lineage>
        <taxon>Eukaryota</taxon>
        <taxon>Viridiplantae</taxon>
        <taxon>Streptophyta</taxon>
        <taxon>Embryophyta</taxon>
        <taxon>Tracheophyta</taxon>
        <taxon>Spermatophyta</taxon>
        <taxon>Magnoliopsida</taxon>
        <taxon>eudicotyledons</taxon>
        <taxon>Gunneridae</taxon>
        <taxon>Pentapetalae</taxon>
        <taxon>rosids</taxon>
        <taxon>malvids</taxon>
        <taxon>Brassicales</taxon>
        <taxon>Brassicaceae</taxon>
        <taxon>Camelineae</taxon>
        <taxon>Capsella</taxon>
    </lineage>
</organism>
<dbReference type="KEGG" id="crb:17897324"/>
<dbReference type="PROSITE" id="PS51352">
    <property type="entry name" value="THIOREDOXIN_2"/>
    <property type="match status" value="1"/>
</dbReference>
<dbReference type="CDD" id="cd02947">
    <property type="entry name" value="TRX_family"/>
    <property type="match status" value="1"/>
</dbReference>
<dbReference type="PIRSF" id="PIRSF000077">
    <property type="entry name" value="Thioredoxin"/>
    <property type="match status" value="1"/>
</dbReference>
<dbReference type="InterPro" id="IPR005746">
    <property type="entry name" value="Thioredoxin"/>
</dbReference>
<name>R0INT7_9BRAS</name>
<dbReference type="GO" id="GO:0008047">
    <property type="term" value="F:enzyme activator activity"/>
    <property type="evidence" value="ECO:0007669"/>
    <property type="project" value="UniProtKB-ARBA"/>
</dbReference>
<dbReference type="Pfam" id="PF00085">
    <property type="entry name" value="Thioredoxin"/>
    <property type="match status" value="1"/>
</dbReference>
<gene>
    <name evidence="8" type="ORF">CARUB_v10011137mg</name>
</gene>
<dbReference type="PANTHER" id="PTHR45663:SF32">
    <property type="entry name" value="THIOREDOXIN FAMILY PROTEIN-RELATED"/>
    <property type="match status" value="1"/>
</dbReference>